<feature type="domain" description="Lon N-terminal" evidence="2">
    <location>
        <begin position="20"/>
        <end position="220"/>
    </location>
</feature>
<dbReference type="PANTHER" id="PTHR46732:SF8">
    <property type="entry name" value="ATP-DEPENDENT PROTEASE LA (LON) DOMAIN PROTEIN"/>
    <property type="match status" value="1"/>
</dbReference>
<organism evidence="3 4">
    <name type="scientific">Pandoraea cepalis</name>
    <dbReference type="NCBI Taxonomy" id="2508294"/>
    <lineage>
        <taxon>Bacteria</taxon>
        <taxon>Pseudomonadati</taxon>
        <taxon>Pseudomonadota</taxon>
        <taxon>Betaproteobacteria</taxon>
        <taxon>Burkholderiales</taxon>
        <taxon>Burkholderiaceae</taxon>
        <taxon>Pandoraea</taxon>
    </lineage>
</organism>
<sequence>MRPGKTMAHTASDFVSSYGMVQIPLFPLGNALFPAGVLHLRIFEVRYLDMIKRCLADGTEFGVVVLRKGSEVRLPDGVEEPAMIGTMARIDDWRATMPSLLELVCRGTTKFRLASVEQGKYGLWTGEAQMLPDDVNIAIPDNLQISADTLGKLIAGLQRDPARAAKLPLAPPYRLDECGWVADRWAELLPLPPHEKEALLGIVDPAARLSRIQAFLTDHGVLS</sequence>
<dbReference type="InterPro" id="IPR046336">
    <property type="entry name" value="Lon_prtase_N_sf"/>
</dbReference>
<dbReference type="PANTHER" id="PTHR46732">
    <property type="entry name" value="ATP-DEPENDENT PROTEASE LA (LON) DOMAIN PROTEIN"/>
    <property type="match status" value="1"/>
</dbReference>
<keyword evidence="1" id="KW-0812">Transmembrane</keyword>
<evidence type="ECO:0000313" key="3">
    <source>
        <dbReference type="EMBL" id="VVE50059.1"/>
    </source>
</evidence>
<dbReference type="SMART" id="SM00464">
    <property type="entry name" value="LON"/>
    <property type="match status" value="1"/>
</dbReference>
<keyword evidence="1" id="KW-0472">Membrane</keyword>
<dbReference type="Gene3D" id="1.10.4060.10">
    <property type="entry name" value="BPP1347 like domain"/>
    <property type="match status" value="1"/>
</dbReference>
<dbReference type="InterPro" id="IPR015947">
    <property type="entry name" value="PUA-like_sf"/>
</dbReference>
<keyword evidence="3" id="KW-0645">Protease</keyword>
<keyword evidence="3" id="KW-0378">Hydrolase</keyword>
<name>A0A5E4YMP2_9BURK</name>
<evidence type="ECO:0000259" key="2">
    <source>
        <dbReference type="PROSITE" id="PS51787"/>
    </source>
</evidence>
<dbReference type="Gene3D" id="2.30.130.40">
    <property type="entry name" value="LON domain-like"/>
    <property type="match status" value="1"/>
</dbReference>
<dbReference type="Pfam" id="PF02190">
    <property type="entry name" value="LON_substr_bdg"/>
    <property type="match status" value="1"/>
</dbReference>
<evidence type="ECO:0000313" key="4">
    <source>
        <dbReference type="Proteomes" id="UP000384354"/>
    </source>
</evidence>
<dbReference type="GO" id="GO:0006508">
    <property type="term" value="P:proteolysis"/>
    <property type="evidence" value="ECO:0007669"/>
    <property type="project" value="UniProtKB-KW"/>
</dbReference>
<evidence type="ECO:0000256" key="1">
    <source>
        <dbReference type="SAM" id="Phobius"/>
    </source>
</evidence>
<protein>
    <submittedName>
        <fullName evidence="3">Lon protease 2</fullName>
        <ecNumber evidence="3">3.4.21.53</ecNumber>
    </submittedName>
</protein>
<dbReference type="Proteomes" id="UP000384354">
    <property type="component" value="Unassembled WGS sequence"/>
</dbReference>
<dbReference type="PROSITE" id="PS51787">
    <property type="entry name" value="LON_N"/>
    <property type="match status" value="1"/>
</dbReference>
<gene>
    <name evidence="3" type="primary">lon2</name>
    <name evidence="3" type="ORF">PCE31106_04611</name>
</gene>
<dbReference type="EC" id="3.4.21.53" evidence="3"/>
<keyword evidence="1" id="KW-1133">Transmembrane helix</keyword>
<accession>A0A5E4YMP2</accession>
<reference evidence="3 4" key="1">
    <citation type="submission" date="2019-08" db="EMBL/GenBank/DDBJ databases">
        <authorList>
            <person name="Peeters C."/>
        </authorList>
    </citation>
    <scope>NUCLEOTIDE SEQUENCE [LARGE SCALE GENOMIC DNA]</scope>
    <source>
        <strain evidence="3 4">LMG 31106</strain>
    </source>
</reference>
<dbReference type="EMBL" id="CABPSL010000029">
    <property type="protein sequence ID" value="VVE50059.1"/>
    <property type="molecule type" value="Genomic_DNA"/>
</dbReference>
<dbReference type="GO" id="GO:0004252">
    <property type="term" value="F:serine-type endopeptidase activity"/>
    <property type="evidence" value="ECO:0007669"/>
    <property type="project" value="UniProtKB-EC"/>
</dbReference>
<dbReference type="SUPFAM" id="SSF88697">
    <property type="entry name" value="PUA domain-like"/>
    <property type="match status" value="1"/>
</dbReference>
<dbReference type="AlphaFoldDB" id="A0A5E4YMP2"/>
<feature type="transmembrane region" description="Helical" evidence="1">
    <location>
        <begin position="20"/>
        <end position="43"/>
    </location>
</feature>
<dbReference type="InterPro" id="IPR003111">
    <property type="entry name" value="Lon_prtase_N"/>
</dbReference>
<proteinExistence type="predicted"/>